<accession>A0AAD9VCY7</accession>
<protein>
    <submittedName>
        <fullName evidence="7">Dedicator of cytokinesis protein 7</fullName>
    </submittedName>
</protein>
<feature type="compositionally biased region" description="Polar residues" evidence="4">
    <location>
        <begin position="962"/>
        <end position="984"/>
    </location>
</feature>
<feature type="compositionally biased region" description="Low complexity" evidence="4">
    <location>
        <begin position="9"/>
        <end position="19"/>
    </location>
</feature>
<evidence type="ECO:0000256" key="4">
    <source>
        <dbReference type="SAM" id="MobiDB-lite"/>
    </source>
</evidence>
<dbReference type="InterPro" id="IPR027007">
    <property type="entry name" value="C2_DOCK-type_domain"/>
</dbReference>
<name>A0AAD9VCY7_ACRCE</name>
<dbReference type="Pfam" id="PF06920">
    <property type="entry name" value="DHR-2_Lobe_A"/>
    <property type="match status" value="1"/>
</dbReference>
<dbReference type="GO" id="GO:0007264">
    <property type="term" value="P:small GTPase-mediated signal transduction"/>
    <property type="evidence" value="ECO:0007669"/>
    <property type="project" value="InterPro"/>
</dbReference>
<feature type="region of interest" description="Disordered" evidence="4">
    <location>
        <begin position="890"/>
        <end position="935"/>
    </location>
</feature>
<keyword evidence="1" id="KW-0597">Phosphoprotein</keyword>
<reference evidence="7" key="1">
    <citation type="journal article" date="2023" name="G3 (Bethesda)">
        <title>Whole genome assembly and annotation of the endangered Caribbean coral Acropora cervicornis.</title>
        <authorList>
            <person name="Selwyn J.D."/>
            <person name="Vollmer S.V."/>
        </authorList>
    </citation>
    <scope>NUCLEOTIDE SEQUENCE</scope>
    <source>
        <strain evidence="7">K2</strain>
    </source>
</reference>
<dbReference type="Proteomes" id="UP001249851">
    <property type="component" value="Unassembled WGS sequence"/>
</dbReference>
<feature type="compositionally biased region" description="Polar residues" evidence="4">
    <location>
        <begin position="924"/>
        <end position="934"/>
    </location>
</feature>
<feature type="domain" description="DOCKER" evidence="6">
    <location>
        <begin position="1600"/>
        <end position="1852"/>
    </location>
</feature>
<dbReference type="InterPro" id="IPR035892">
    <property type="entry name" value="C2_domain_sf"/>
</dbReference>
<feature type="region of interest" description="Disordered" evidence="4">
    <location>
        <begin position="1"/>
        <end position="49"/>
    </location>
</feature>
<dbReference type="PROSITE" id="PS51651">
    <property type="entry name" value="DOCKER"/>
    <property type="match status" value="1"/>
</dbReference>
<feature type="domain" description="C2 DOCK-type" evidence="5">
    <location>
        <begin position="592"/>
        <end position="761"/>
    </location>
</feature>
<keyword evidence="8" id="KW-1185">Reference proteome</keyword>
<dbReference type="EMBL" id="JARQWQ010000009">
    <property type="protein sequence ID" value="KAK2569988.1"/>
    <property type="molecule type" value="Genomic_DNA"/>
</dbReference>
<comment type="caution">
    <text evidence="7">The sequence shown here is derived from an EMBL/GenBank/DDBJ whole genome shotgun (WGS) entry which is preliminary data.</text>
</comment>
<dbReference type="InterPro" id="IPR021816">
    <property type="entry name" value="DOCK_C/D_N"/>
</dbReference>
<comment type="similarity">
    <text evidence="3">Belongs to the DOCK family.</text>
</comment>
<dbReference type="SUPFAM" id="SSF48371">
    <property type="entry name" value="ARM repeat"/>
    <property type="match status" value="1"/>
</dbReference>
<evidence type="ECO:0000259" key="5">
    <source>
        <dbReference type="PROSITE" id="PS51650"/>
    </source>
</evidence>
<dbReference type="Gene3D" id="2.60.40.150">
    <property type="entry name" value="C2 domain"/>
    <property type="match status" value="1"/>
</dbReference>
<feature type="region of interest" description="Disordered" evidence="4">
    <location>
        <begin position="444"/>
        <end position="466"/>
    </location>
</feature>
<proteinExistence type="inferred from homology"/>
<dbReference type="InterPro" id="IPR037808">
    <property type="entry name" value="C2_Dock-C"/>
</dbReference>
<feature type="compositionally biased region" description="Polar residues" evidence="4">
    <location>
        <begin position="188"/>
        <end position="197"/>
    </location>
</feature>
<dbReference type="Pfam" id="PF11878">
    <property type="entry name" value="DOCK_C-D_N"/>
    <property type="match status" value="1"/>
</dbReference>
<evidence type="ECO:0000256" key="3">
    <source>
        <dbReference type="PROSITE-ProRule" id="PRU00983"/>
    </source>
</evidence>
<gene>
    <name evidence="7" type="ORF">P5673_005855</name>
</gene>
<dbReference type="Gene3D" id="1.25.40.410">
    <property type="match status" value="1"/>
</dbReference>
<dbReference type="GO" id="GO:0005085">
    <property type="term" value="F:guanyl-nucleotide exchange factor activity"/>
    <property type="evidence" value="ECO:0007669"/>
    <property type="project" value="UniProtKB-KW"/>
</dbReference>
<dbReference type="PANTHER" id="PTHR23317">
    <property type="entry name" value="DEDICATOR OF CYTOKINESIS DOCK"/>
    <property type="match status" value="1"/>
</dbReference>
<feature type="region of interest" description="Disordered" evidence="4">
    <location>
        <begin position="953"/>
        <end position="984"/>
    </location>
</feature>
<evidence type="ECO:0000313" key="7">
    <source>
        <dbReference type="EMBL" id="KAK2569988.1"/>
    </source>
</evidence>
<reference evidence="7" key="2">
    <citation type="journal article" date="2023" name="Science">
        <title>Genomic signatures of disease resistance in endangered staghorn corals.</title>
        <authorList>
            <person name="Vollmer S.V."/>
            <person name="Selwyn J.D."/>
            <person name="Despard B.A."/>
            <person name="Roesel C.L."/>
        </authorList>
    </citation>
    <scope>NUCLEOTIDE SEQUENCE</scope>
    <source>
        <strain evidence="7">K2</strain>
    </source>
</reference>
<evidence type="ECO:0000256" key="2">
    <source>
        <dbReference type="ARBA" id="ARBA00022658"/>
    </source>
</evidence>
<feature type="region of interest" description="Disordered" evidence="4">
    <location>
        <begin position="1399"/>
        <end position="1418"/>
    </location>
</feature>
<feature type="region of interest" description="Disordered" evidence="4">
    <location>
        <begin position="183"/>
        <end position="208"/>
    </location>
</feature>
<dbReference type="PROSITE" id="PS51650">
    <property type="entry name" value="C2_DOCK"/>
    <property type="match status" value="1"/>
</dbReference>
<dbReference type="FunFam" id="1.25.40.410:FF:000002">
    <property type="entry name" value="Dedicator of cytokinesis protein 7"/>
    <property type="match status" value="1"/>
</dbReference>
<sequence length="1852" mass="207821">METVKMAAQSSGGSQSSGSTRAFAQKLSKFRRNGSSSSGTLSGLTKSPSTSSSFLHFATGTIPLNEVVEPPDFEDIVLAHQPFNENDPNSKMLEFPDDDLEVTTINRQCRTLQPCFPSDTGIENNPQLKDCIHCYSADWAIVNRRYQFRCSDEGKPDSRRKIVRSPSFVKSLPVQVYEIDEKGKLSEQGKSASQLKLNQGKEKDDSLPRGSWASSIFDLQSCSPDPLLPSVLERTPAEEVDLANEEDRGLFRIHSLFSIYSVQQEEGIERRVPATIPQEHFGQRILVKCLQLKLELEVEPIFASMALYDGRVKKKISENFYFDMNSEWCRKLVKDHNSRTDISTLSRSGIFSITYPSSDVFLVIKLEKVLQQGDIGEWAERYMKDTENPKHRDKMRDAAVANCDRLGKYRMPFAWTAIHLVDIITGKSTTSDVGSVQEKDVAVTPLSSRKQSSMSDTQTASVRSSRSSMYEARKSVNLADVAEYEVVPDLTNFRSVTLTVSSFFKQETDKLKDDDLYKFLADLKRPSSVLKRVKCIPGTLKLDISPPGDKPPYCLTSELHQVNPYPDGQGRPTKEIEEFAPKEVFAPFLTYKNLLYVYPLSVNYTSRSSSARNIAVKVEFLAGEEVAPLECLFGKSSTSAMQSEAWSAVTYHNKTPDFYEEVKVKLPAHLTVEHHLLFTFYHISCSAGKKADDKGPTETPIGYTWIPAVKEGRLSLGEFHLPVSLEKPPPSYSMLSPEVPLPGMKWLEGHKGVFHVAVRAVSSIHPQDLHIQKFLKTCHQIEGRVTSSPNRTAEGNLESALRKSIVDLCKAREEPLVRFLYLVLDKLILLLVRPPIISGTVVNIGQAAFESLTQIVDRLHQLLENSQDEHGRNQLLSSYITYVFSAPYSHSPTSSPDHRSGHREPGRSASIPVGLQSKSRQKLSRSNPQLNATLTDEKPELLGCWEDDGEEITCEGLDMPGNRSSMAEGRSNTLGAPRMSQSTSTNSRKLVHEELALQWAVASGPLKEKAMAHAWFFFELMVKSMAQHLENTDKFFWTRKSRFPEQFLGDIRAMVNSTVYEIATKIEDFVLAERLNSSLAFFLFDLFSLIDRGFVFELVKQYCKEMLYQSTDFPEASQLRLEFLRIVCSHEHYVTLNLPFPSPLYPSPPISPTNSMSSIASSASAYTVIIGNSVAELSTAFRQQHFLAGLVLSELALALEGGEMTLINQAIDTTRDLIAGHDSDTRYDEVSCRSAVAALYLPIVGLVIGALQQLHGYGSEENSSITPDVAMAIATSSIMGGLAVEENKGDLSSQKSKPQQFSPETTRNLLVCFLWVLKNVDSQVLKDWWSDQPASRLGLLLDVLRLCVSLFEYSGKVQKSSQHPTAPRPKAQQEMKAKLEEMMLGNKGAAKEMMQRHSRVMLEKGQSPSSESRLRWRKDQTQWRQAADQLDRLRPEAEVTSQIEGSLAAEVSSIVLDSLEHLVQTVTTSDSLRVVLSGILRVLLHCLNCNQSEIVLQNMFATQRSIVYKFPELLFEDDTELCADLCSRLLNHCSSAISSIRAQASSSLYLLMRQNFEIGNNFARVKMQVTMSLSTLVGTSHVRELVFNLHMILSDTVKMKEYQEDPEMLIDLMYRIAKGYLHLYFLFYSYLNNHVEAAMCLVHTAGLVSEYLSMLEDKPELPIGCVSFEKISPNVLEESAISDDVVSPDEEGICTGKYFSDNGLVSLLEMAANRFALAQLFECVNEVYKLLIPILESRRDYKNLTTVHKQLSEAFGKIIQTEGKRMLGTYFRVGFYGSKFGDLDGEEYIYKEPAITKLPEVSHRLQAFYGAKFGADFVEVIKDSNAVEQDKLNPEKAYIQLTFVDPYFDENF</sequence>
<dbReference type="InterPro" id="IPR016024">
    <property type="entry name" value="ARM-type_fold"/>
</dbReference>
<keyword evidence="2" id="KW-0344">Guanine-nucleotide releasing factor</keyword>
<feature type="compositionally biased region" description="Basic and acidic residues" evidence="4">
    <location>
        <begin position="896"/>
        <end position="906"/>
    </location>
</feature>
<dbReference type="InterPro" id="IPR043161">
    <property type="entry name" value="DOCK_C_lobe_A"/>
</dbReference>
<evidence type="ECO:0000259" key="6">
    <source>
        <dbReference type="PROSITE" id="PS51651"/>
    </source>
</evidence>
<feature type="compositionally biased region" description="Low complexity" evidence="4">
    <location>
        <begin position="34"/>
        <end position="49"/>
    </location>
</feature>
<dbReference type="PANTHER" id="PTHR23317:SF76">
    <property type="entry name" value="LD20667P"/>
    <property type="match status" value="1"/>
</dbReference>
<evidence type="ECO:0000256" key="1">
    <source>
        <dbReference type="ARBA" id="ARBA00022553"/>
    </source>
</evidence>
<dbReference type="InterPro" id="IPR046769">
    <property type="entry name" value="DOCKER_Lobe_A"/>
</dbReference>
<dbReference type="Pfam" id="PF14429">
    <property type="entry name" value="DOCK-C2"/>
    <property type="match status" value="1"/>
</dbReference>
<organism evidence="7 8">
    <name type="scientific">Acropora cervicornis</name>
    <name type="common">Staghorn coral</name>
    <dbReference type="NCBI Taxonomy" id="6130"/>
    <lineage>
        <taxon>Eukaryota</taxon>
        <taxon>Metazoa</taxon>
        <taxon>Cnidaria</taxon>
        <taxon>Anthozoa</taxon>
        <taxon>Hexacorallia</taxon>
        <taxon>Scleractinia</taxon>
        <taxon>Astrocoeniina</taxon>
        <taxon>Acroporidae</taxon>
        <taxon>Acropora</taxon>
    </lineage>
</organism>
<dbReference type="CDD" id="cd08696">
    <property type="entry name" value="C2_Dock-C"/>
    <property type="match status" value="1"/>
</dbReference>
<dbReference type="InterPro" id="IPR027357">
    <property type="entry name" value="DOCKER_dom"/>
</dbReference>
<feature type="compositionally biased region" description="Polar residues" evidence="4">
    <location>
        <begin position="445"/>
        <end position="466"/>
    </location>
</feature>
<dbReference type="InterPro" id="IPR026791">
    <property type="entry name" value="DOCK"/>
</dbReference>
<evidence type="ECO:0000313" key="8">
    <source>
        <dbReference type="Proteomes" id="UP001249851"/>
    </source>
</evidence>